<keyword evidence="5 7" id="KW-0862">Zinc</keyword>
<dbReference type="InterPro" id="IPR024079">
    <property type="entry name" value="MetalloPept_cat_dom_sf"/>
</dbReference>
<dbReference type="CDD" id="cd06455">
    <property type="entry name" value="M3A_TOP"/>
    <property type="match status" value="1"/>
</dbReference>
<evidence type="ECO:0000256" key="5">
    <source>
        <dbReference type="ARBA" id="ARBA00022833"/>
    </source>
</evidence>
<dbReference type="Proteomes" id="UP000188320">
    <property type="component" value="Unassembled WGS sequence"/>
</dbReference>
<dbReference type="PANTHER" id="PTHR11804:SF84">
    <property type="entry name" value="SACCHAROLYSIN"/>
    <property type="match status" value="1"/>
</dbReference>
<evidence type="ECO:0000256" key="3">
    <source>
        <dbReference type="ARBA" id="ARBA00022723"/>
    </source>
</evidence>
<evidence type="ECO:0000259" key="8">
    <source>
        <dbReference type="Pfam" id="PF01432"/>
    </source>
</evidence>
<dbReference type="GO" id="GO:0006518">
    <property type="term" value="P:peptide metabolic process"/>
    <property type="evidence" value="ECO:0007669"/>
    <property type="project" value="TreeGrafter"/>
</dbReference>
<dbReference type="GO" id="GO:0006508">
    <property type="term" value="P:proteolysis"/>
    <property type="evidence" value="ECO:0007669"/>
    <property type="project" value="UniProtKB-KW"/>
</dbReference>
<keyword evidence="3 7" id="KW-0479">Metal-binding</keyword>
<dbReference type="OrthoDB" id="534666at2759"/>
<evidence type="ECO:0000256" key="7">
    <source>
        <dbReference type="RuleBase" id="RU003435"/>
    </source>
</evidence>
<comment type="cofactor">
    <cofactor evidence="7">
        <name>Zn(2+)</name>
        <dbReference type="ChEBI" id="CHEBI:29105"/>
    </cofactor>
    <text evidence="7">Binds 1 zinc ion.</text>
</comment>
<dbReference type="PANTHER" id="PTHR11804">
    <property type="entry name" value="PROTEASE M3 THIMET OLIGOPEPTIDASE-RELATED"/>
    <property type="match status" value="1"/>
</dbReference>
<evidence type="ECO:0000313" key="9">
    <source>
        <dbReference type="EMBL" id="OMH81869.1"/>
    </source>
</evidence>
<dbReference type="Pfam" id="PF01432">
    <property type="entry name" value="Peptidase_M3"/>
    <property type="match status" value="1"/>
</dbReference>
<evidence type="ECO:0000256" key="6">
    <source>
        <dbReference type="ARBA" id="ARBA00023049"/>
    </source>
</evidence>
<comment type="caution">
    <text evidence="9">The sequence shown here is derived from an EMBL/GenBank/DDBJ whole genome shotgun (WGS) entry which is preliminary data.</text>
</comment>
<sequence length="542" mass="62959">MYKRVGMQLEKSERDKLKEIKKRLSELSIDFQENIIKDDGVIWFSKNELEGLPDDFFEGRTQKEDKEDGQVKYEVTTKYPDLFPVLRMAKNGETRRRLQVFEAQRCKENVKILEEAVELRFEAAKILGYKSHADFVLENKMAKTVANVEKFEKELRELLEPIAAKELEDMLELKRKDEGAKGANVDDCIYVWDFRYYLRLLKEKLYNVDEEKIKEYFAMENVVSGILSIYQEMLGLKFIQVDNSSGWHKDAQLFEVYNSEDKSFVGHFWMDMHPREGKYTHAACWSLRPGFERADGSRQYPVSAIVANLSKPTPTRPSLLKHDELVTFFHEFGHLMHNICSQTKWSRFHGVEVERDFVEAPSQMLENWCWEPEVLQTFAKHYETNEPIPAEVVTKLVNAKNLGAGLLNLRQIFFGLFDLQLHSLTSSPKVNPIDIVKLYNDLRLQISNVHSGEEETWQVATFGHIMGGYDSGYYGYLWSEVFSADMFYSRFKVEGLKNKKTGYDYKNLVLGPGGSKDGMDILIDFLGREPNNVSFLKSIGIY</sequence>
<accession>A0A1R1PLR0</accession>
<name>A0A1R1PLR0_ZANCU</name>
<evidence type="ECO:0000313" key="10">
    <source>
        <dbReference type="Proteomes" id="UP000188320"/>
    </source>
</evidence>
<proteinExistence type="inferred from homology"/>
<dbReference type="InterPro" id="IPR045090">
    <property type="entry name" value="Pept_M3A_M3B"/>
</dbReference>
<dbReference type="Gene3D" id="1.10.1370.10">
    <property type="entry name" value="Neurolysin, domain 3"/>
    <property type="match status" value="1"/>
</dbReference>
<dbReference type="FunFam" id="3.40.390.10:FF:000006">
    <property type="entry name" value="Thimet oligopeptidase 1"/>
    <property type="match status" value="1"/>
</dbReference>
<reference evidence="10" key="1">
    <citation type="submission" date="2017-01" db="EMBL/GenBank/DDBJ databases">
        <authorList>
            <person name="Wang Y."/>
            <person name="White M."/>
            <person name="Kvist S."/>
            <person name="Moncalvo J.-M."/>
        </authorList>
    </citation>
    <scope>NUCLEOTIDE SEQUENCE [LARGE SCALE GENOMIC DNA]</scope>
    <source>
        <strain evidence="10">COL-18-3</strain>
    </source>
</reference>
<dbReference type="InterPro" id="IPR024077">
    <property type="entry name" value="Neurolysin/TOP_dom2"/>
</dbReference>
<organism evidence="9 10">
    <name type="scientific">Zancudomyces culisetae</name>
    <name type="common">Gut fungus</name>
    <name type="synonym">Smittium culisetae</name>
    <dbReference type="NCBI Taxonomy" id="1213189"/>
    <lineage>
        <taxon>Eukaryota</taxon>
        <taxon>Fungi</taxon>
        <taxon>Fungi incertae sedis</taxon>
        <taxon>Zoopagomycota</taxon>
        <taxon>Kickxellomycotina</taxon>
        <taxon>Harpellomycetes</taxon>
        <taxon>Harpellales</taxon>
        <taxon>Legeriomycetaceae</taxon>
        <taxon>Zancudomyces</taxon>
    </lineage>
</organism>
<comment type="similarity">
    <text evidence="1 7">Belongs to the peptidase M3 family.</text>
</comment>
<dbReference type="GO" id="GO:0005758">
    <property type="term" value="C:mitochondrial intermembrane space"/>
    <property type="evidence" value="ECO:0007669"/>
    <property type="project" value="TreeGrafter"/>
</dbReference>
<dbReference type="InterPro" id="IPR001567">
    <property type="entry name" value="Pept_M3A_M3B_dom"/>
</dbReference>
<protein>
    <submittedName>
        <fullName evidence="9">Thimet oligopeptidase</fullName>
    </submittedName>
</protein>
<dbReference type="GO" id="GO:0004222">
    <property type="term" value="F:metalloendopeptidase activity"/>
    <property type="evidence" value="ECO:0007669"/>
    <property type="project" value="InterPro"/>
</dbReference>
<dbReference type="EMBL" id="LSSK01000800">
    <property type="protein sequence ID" value="OMH81869.1"/>
    <property type="molecule type" value="Genomic_DNA"/>
</dbReference>
<dbReference type="GO" id="GO:0046872">
    <property type="term" value="F:metal ion binding"/>
    <property type="evidence" value="ECO:0007669"/>
    <property type="project" value="UniProtKB-UniRule"/>
</dbReference>
<dbReference type="AlphaFoldDB" id="A0A1R1PLR0"/>
<evidence type="ECO:0000256" key="2">
    <source>
        <dbReference type="ARBA" id="ARBA00022670"/>
    </source>
</evidence>
<dbReference type="Gene3D" id="3.40.390.10">
    <property type="entry name" value="Collagenase (Catalytic Domain)"/>
    <property type="match status" value="1"/>
</dbReference>
<keyword evidence="2 7" id="KW-0645">Protease</keyword>
<evidence type="ECO:0000256" key="4">
    <source>
        <dbReference type="ARBA" id="ARBA00022801"/>
    </source>
</evidence>
<feature type="domain" description="Peptidase M3A/M3B catalytic" evidence="8">
    <location>
        <begin position="87"/>
        <end position="540"/>
    </location>
</feature>
<keyword evidence="10" id="KW-1185">Reference proteome</keyword>
<gene>
    <name evidence="9" type="ORF">AX774_g4667</name>
</gene>
<keyword evidence="6 7" id="KW-0482">Metalloprotease</keyword>
<keyword evidence="4 7" id="KW-0378">Hydrolase</keyword>
<dbReference type="SUPFAM" id="SSF55486">
    <property type="entry name" value="Metalloproteases ('zincins'), catalytic domain"/>
    <property type="match status" value="1"/>
</dbReference>
<evidence type="ECO:0000256" key="1">
    <source>
        <dbReference type="ARBA" id="ARBA00006040"/>
    </source>
</evidence>